<comment type="caution">
    <text evidence="1">The sequence shown here is derived from an EMBL/GenBank/DDBJ whole genome shotgun (WGS) entry which is preliminary data.</text>
</comment>
<sequence>MSSEYKTYPYPIYPPAPSKYDPRENAPNHNHFAPTSPCGDEALFIVFGTQTWRALHPQTGYSVRNPKYKLRLQDRIEGSLIPVDIYRTDPFYGHVKAIISFALCLMNSDPSVDCLVEMGLNAMMGNMEPREMHFSVRNFLASLDRDFISILLSNEHMVNGSYLPPDLDESREIRQKGWKPRLGGTIMLNRHTIESMERVANSIHSHAYDRFRVIMGVAIAHELVHCLMNYLFDGDSAWDTPTEFMGLDFVNATYGDSGSVWEIEVLGGKFMTYREPDHPLADNQPGMMWLKDLDEYAEELRVRKKVVAKRNETFYYLDLDPDTRRTLDKLRQRYPLMKKMRERVWKETGKTIPPTNTSGRRVRYDEVKPVRGTVPQSNGNGGGTDTPNPVTSAGAVDKVVTSNSVGGTRRPTAGSLASPISTRTSPASRPPPSTGGKPSPSPTAKRPSSSYPERPSSTPSLRGTPTARPSANALGKAGPPSVTGSSRRPRLGLIIPS</sequence>
<accession>A0ACB7PM13</accession>
<organism evidence="1 2">
    <name type="scientific">Chaetomium tenue</name>
    <dbReference type="NCBI Taxonomy" id="1854479"/>
    <lineage>
        <taxon>Eukaryota</taxon>
        <taxon>Fungi</taxon>
        <taxon>Dikarya</taxon>
        <taxon>Ascomycota</taxon>
        <taxon>Pezizomycotina</taxon>
        <taxon>Sordariomycetes</taxon>
        <taxon>Sordariomycetidae</taxon>
        <taxon>Sordariales</taxon>
        <taxon>Chaetomiaceae</taxon>
        <taxon>Chaetomium</taxon>
    </lineage>
</organism>
<reference evidence="1 2" key="1">
    <citation type="journal article" date="2021" name="Nat. Commun.">
        <title>Genetic determinants of endophytism in the Arabidopsis root mycobiome.</title>
        <authorList>
            <person name="Mesny F."/>
            <person name="Miyauchi S."/>
            <person name="Thiergart T."/>
            <person name="Pickel B."/>
            <person name="Atanasova L."/>
            <person name="Karlsson M."/>
            <person name="Huettel B."/>
            <person name="Barry K.W."/>
            <person name="Haridas S."/>
            <person name="Chen C."/>
            <person name="Bauer D."/>
            <person name="Andreopoulos W."/>
            <person name="Pangilinan J."/>
            <person name="LaButti K."/>
            <person name="Riley R."/>
            <person name="Lipzen A."/>
            <person name="Clum A."/>
            <person name="Drula E."/>
            <person name="Henrissat B."/>
            <person name="Kohler A."/>
            <person name="Grigoriev I.V."/>
            <person name="Martin F.M."/>
            <person name="Hacquard S."/>
        </authorList>
    </citation>
    <scope>NUCLEOTIDE SEQUENCE [LARGE SCALE GENOMIC DNA]</scope>
    <source>
        <strain evidence="1 2">MPI-SDFR-AT-0079</strain>
    </source>
</reference>
<dbReference type="EMBL" id="JAGIZQ010000001">
    <property type="protein sequence ID" value="KAH6650148.1"/>
    <property type="molecule type" value="Genomic_DNA"/>
</dbReference>
<evidence type="ECO:0000313" key="2">
    <source>
        <dbReference type="Proteomes" id="UP000724584"/>
    </source>
</evidence>
<dbReference type="Proteomes" id="UP000724584">
    <property type="component" value="Unassembled WGS sequence"/>
</dbReference>
<name>A0ACB7PM13_9PEZI</name>
<protein>
    <submittedName>
        <fullName evidence="1">Uncharacterized protein</fullName>
    </submittedName>
</protein>
<evidence type="ECO:0000313" key="1">
    <source>
        <dbReference type="EMBL" id="KAH6650148.1"/>
    </source>
</evidence>
<keyword evidence="2" id="KW-1185">Reference proteome</keyword>
<gene>
    <name evidence="1" type="ORF">F5144DRAFT_35728</name>
</gene>
<proteinExistence type="predicted"/>